<evidence type="ECO:0000256" key="3">
    <source>
        <dbReference type="SAM" id="SignalP"/>
    </source>
</evidence>
<reference evidence="5 6" key="1">
    <citation type="submission" date="2023-01" db="EMBL/GenBank/DDBJ databases">
        <title>Analysis of 21 Apiospora genomes using comparative genomics revels a genus with tremendous synthesis potential of carbohydrate active enzymes and secondary metabolites.</title>
        <authorList>
            <person name="Sorensen T."/>
        </authorList>
    </citation>
    <scope>NUCLEOTIDE SEQUENCE [LARGE SCALE GENOMIC DNA]</scope>
    <source>
        <strain evidence="5 6">CBS 24483</strain>
    </source>
</reference>
<organism evidence="5 6">
    <name type="scientific">Apiospora aurea</name>
    <dbReference type="NCBI Taxonomy" id="335848"/>
    <lineage>
        <taxon>Eukaryota</taxon>
        <taxon>Fungi</taxon>
        <taxon>Dikarya</taxon>
        <taxon>Ascomycota</taxon>
        <taxon>Pezizomycotina</taxon>
        <taxon>Sordariomycetes</taxon>
        <taxon>Xylariomycetidae</taxon>
        <taxon>Amphisphaeriales</taxon>
        <taxon>Apiosporaceae</taxon>
        <taxon>Apiospora</taxon>
    </lineage>
</organism>
<evidence type="ECO:0000256" key="1">
    <source>
        <dbReference type="ARBA" id="ARBA00005466"/>
    </source>
</evidence>
<dbReference type="Gene3D" id="3.30.465.10">
    <property type="match status" value="2"/>
</dbReference>
<dbReference type="InterPro" id="IPR016166">
    <property type="entry name" value="FAD-bd_PCMH"/>
</dbReference>
<dbReference type="Pfam" id="PF08031">
    <property type="entry name" value="BBE"/>
    <property type="match status" value="1"/>
</dbReference>
<protein>
    <submittedName>
        <fullName evidence="5">FAD-binding domain-containing protein</fullName>
    </submittedName>
</protein>
<dbReference type="PANTHER" id="PTHR13878:SF91">
    <property type="entry name" value="FAD BINDING DOMAIN PROTEIN (AFU_ORTHOLOGUE AFUA_6G12070)-RELATED"/>
    <property type="match status" value="1"/>
</dbReference>
<proteinExistence type="inferred from homology"/>
<feature type="chain" id="PRO_5046498385" evidence="3">
    <location>
        <begin position="20"/>
        <end position="623"/>
    </location>
</feature>
<dbReference type="PANTHER" id="PTHR13878">
    <property type="entry name" value="GULONOLACTONE OXIDASE"/>
    <property type="match status" value="1"/>
</dbReference>
<evidence type="ECO:0000313" key="5">
    <source>
        <dbReference type="EMBL" id="KAK7943666.1"/>
    </source>
</evidence>
<dbReference type="InterPro" id="IPR016169">
    <property type="entry name" value="FAD-bd_PCMH_sub2"/>
</dbReference>
<evidence type="ECO:0000313" key="6">
    <source>
        <dbReference type="Proteomes" id="UP001391051"/>
    </source>
</evidence>
<comment type="similarity">
    <text evidence="1">Belongs to the oxygen-dependent FAD-linked oxidoreductase family.</text>
</comment>
<dbReference type="Pfam" id="PF01565">
    <property type="entry name" value="FAD_binding_4"/>
    <property type="match status" value="1"/>
</dbReference>
<dbReference type="EMBL" id="JAQQWE010000008">
    <property type="protein sequence ID" value="KAK7943666.1"/>
    <property type="molecule type" value="Genomic_DNA"/>
</dbReference>
<evidence type="ECO:0000259" key="4">
    <source>
        <dbReference type="PROSITE" id="PS51387"/>
    </source>
</evidence>
<comment type="caution">
    <text evidence="5">The sequence shown here is derived from an EMBL/GenBank/DDBJ whole genome shotgun (WGS) entry which is preliminary data.</text>
</comment>
<dbReference type="InterPro" id="IPR050432">
    <property type="entry name" value="FAD-linked_Oxidoreductases_BP"/>
</dbReference>
<dbReference type="Proteomes" id="UP001391051">
    <property type="component" value="Unassembled WGS sequence"/>
</dbReference>
<evidence type="ECO:0000256" key="2">
    <source>
        <dbReference type="ARBA" id="ARBA00023002"/>
    </source>
</evidence>
<dbReference type="InterPro" id="IPR036318">
    <property type="entry name" value="FAD-bd_PCMH-like_sf"/>
</dbReference>
<dbReference type="PROSITE" id="PS51387">
    <property type="entry name" value="FAD_PCMH"/>
    <property type="match status" value="1"/>
</dbReference>
<gene>
    <name evidence="5" type="ORF">PG986_012779</name>
</gene>
<dbReference type="InterPro" id="IPR006094">
    <property type="entry name" value="Oxid_FAD_bind_N"/>
</dbReference>
<dbReference type="RefSeq" id="XP_066695697.1">
    <property type="nucleotide sequence ID" value="XM_066849001.1"/>
</dbReference>
<name>A0ABR1Q0Y6_9PEZI</name>
<keyword evidence="2" id="KW-0560">Oxidoreductase</keyword>
<accession>A0ABR1Q0Y6</accession>
<dbReference type="GeneID" id="92082063"/>
<keyword evidence="3" id="KW-0732">Signal</keyword>
<dbReference type="SUPFAM" id="SSF56176">
    <property type="entry name" value="FAD-binding/transporter-associated domain-like"/>
    <property type="match status" value="1"/>
</dbReference>
<sequence>MQFLLLVAVCVLGWKKTWGYNFPFEAVQLAPADTEGFSAIAFGDVEYARPIQDLQSRCRAFPGEPSWPPEEEWNKLNESLDGTLLASHPPGAVCYSTSQYYDQGSCNDILTGARSSRFYIDDPVSGFTVWAEGRTCLVANNTQGNCTQGGFPVHVIAVNFARNRNLRLVVKNTGHDFVGRSFGAGSLSVWTHHLKDFESLPQYEQGGFRGIAARVSSGFESWEMFSFMERHNMTLVVPSDSTVGAYGGWMTGGGHSPIASLYGLGADQPLSLQVVTADGRFVTADPETNSDLYYALRGGGPGTYGIVTSAVVKAYPHLSFNSATITFVTPDNGTLEAFWRAFAAENQFGKRVTENPYHGTGYSYVSGNNSTNRFSYTTTYEFPNKSLAEITALIAPHINELARLGISIPVPQPIVSTRWADASRGRGDVPGNSVFASRLFSVRDWEDPEMYADVVAALRYSIEAGNQFHGIHLAPTEASAAAGYGSGSAPDSAVSAAWRRATMHADLFDRVGNYTSTRAKALASYARFNESMARWRAASPDAGVYVNEADLLEPHWQQAFWGDKYPGLVAIKRKYDPWGLFWAPNTVSSEGWAVETEDFLPSQNGHLCRVPRQNEQTSLGALV</sequence>
<feature type="signal peptide" evidence="3">
    <location>
        <begin position="1"/>
        <end position="19"/>
    </location>
</feature>
<keyword evidence="6" id="KW-1185">Reference proteome</keyword>
<feature type="domain" description="FAD-binding PCMH-type" evidence="4">
    <location>
        <begin position="142"/>
        <end position="317"/>
    </location>
</feature>
<dbReference type="InterPro" id="IPR012951">
    <property type="entry name" value="BBE"/>
</dbReference>